<keyword evidence="3" id="KW-1185">Reference proteome</keyword>
<name>A0ABT9J6V7_9BACL</name>
<evidence type="ECO:0000259" key="1">
    <source>
        <dbReference type="Pfam" id="PF01507"/>
    </source>
</evidence>
<dbReference type="InterPro" id="IPR014729">
    <property type="entry name" value="Rossmann-like_a/b/a_fold"/>
</dbReference>
<dbReference type="InterPro" id="IPR002500">
    <property type="entry name" value="PAPS_reduct_dom"/>
</dbReference>
<feature type="domain" description="Phosphoadenosine phosphosulphate reductase" evidence="1">
    <location>
        <begin position="6"/>
        <end position="123"/>
    </location>
</feature>
<protein>
    <submittedName>
        <fullName evidence="2">Phosphoadenosine phosphosulfate reductase family protein</fullName>
    </submittedName>
</protein>
<dbReference type="Gene3D" id="3.40.50.620">
    <property type="entry name" value="HUPs"/>
    <property type="match status" value="1"/>
</dbReference>
<dbReference type="PROSITE" id="PS51257">
    <property type="entry name" value="PROKAR_LIPOPROTEIN"/>
    <property type="match status" value="1"/>
</dbReference>
<evidence type="ECO:0000313" key="2">
    <source>
        <dbReference type="EMBL" id="MDP5277202.1"/>
    </source>
</evidence>
<proteinExistence type="predicted"/>
<accession>A0ABT9J6V7</accession>
<evidence type="ECO:0000313" key="3">
    <source>
        <dbReference type="Proteomes" id="UP001231941"/>
    </source>
</evidence>
<dbReference type="RefSeq" id="WP_305994502.1">
    <property type="nucleotide sequence ID" value="NZ_JAVAMP010000029.1"/>
</dbReference>
<comment type="caution">
    <text evidence="2">The sequence shown here is derived from an EMBL/GenBank/DDBJ whole genome shotgun (WGS) entry which is preliminary data.</text>
</comment>
<sequence length="264" mass="31123">MKDIHVISLGAGVQSTTMLLMACRGEFEPKPDLVIFSDTGWEPKNVYEHLEWLKDEVKKHGIEIAVTNNGNIKEDIVNSINDSKRFASLPFFVKNKDGSTSMVRRQCTNEYKIMPVRKAIRNHLGYVPKQRVKEMVHLWMGISTDEIQRVKESRERWITHRYPLIEKWMTRLDCMNWLQRNGYPVPPKSSCVGCPFHDNHMWLDMKRNDLESWNEAVEMDREIRRLPQFKNEIYLHRSCVPLDQVNFNENQIEMFEDCTGYCGV</sequence>
<dbReference type="EMBL" id="JAVAMP010000029">
    <property type="protein sequence ID" value="MDP5277202.1"/>
    <property type="molecule type" value="Genomic_DNA"/>
</dbReference>
<reference evidence="2 3" key="1">
    <citation type="submission" date="2023-08" db="EMBL/GenBank/DDBJ databases">
        <authorList>
            <person name="Park J.-S."/>
        </authorList>
    </citation>
    <scope>NUCLEOTIDE SEQUENCE [LARGE SCALE GENOMIC DNA]</scope>
    <source>
        <strain evidence="2 3">2205SS18-9</strain>
    </source>
</reference>
<organism evidence="2 3">
    <name type="scientific">Chengkuizengella axinellae</name>
    <dbReference type="NCBI Taxonomy" id="3064388"/>
    <lineage>
        <taxon>Bacteria</taxon>
        <taxon>Bacillati</taxon>
        <taxon>Bacillota</taxon>
        <taxon>Bacilli</taxon>
        <taxon>Bacillales</taxon>
        <taxon>Paenibacillaceae</taxon>
        <taxon>Chengkuizengella</taxon>
    </lineage>
</organism>
<dbReference type="SUPFAM" id="SSF52402">
    <property type="entry name" value="Adenine nucleotide alpha hydrolases-like"/>
    <property type="match status" value="1"/>
</dbReference>
<dbReference type="Proteomes" id="UP001231941">
    <property type="component" value="Unassembled WGS sequence"/>
</dbReference>
<dbReference type="Pfam" id="PF01507">
    <property type="entry name" value="PAPS_reduct"/>
    <property type="match status" value="1"/>
</dbReference>
<gene>
    <name evidence="2" type="ORF">Q5Y73_24260</name>
</gene>